<proteinExistence type="predicted"/>
<dbReference type="Proteomes" id="UP000280066">
    <property type="component" value="Unassembled WGS sequence"/>
</dbReference>
<dbReference type="Gene3D" id="2.70.70.10">
    <property type="entry name" value="Glucose Permease (Domain IIA)"/>
    <property type="match status" value="1"/>
</dbReference>
<dbReference type="GO" id="GO:0004222">
    <property type="term" value="F:metalloendopeptidase activity"/>
    <property type="evidence" value="ECO:0007669"/>
    <property type="project" value="TreeGrafter"/>
</dbReference>
<keyword evidence="3" id="KW-1185">Reference proteome</keyword>
<evidence type="ECO:0000259" key="1">
    <source>
        <dbReference type="Pfam" id="PF01551"/>
    </source>
</evidence>
<feature type="domain" description="M23ase beta-sheet core" evidence="1">
    <location>
        <begin position="105"/>
        <end position="201"/>
    </location>
</feature>
<evidence type="ECO:0000313" key="2">
    <source>
        <dbReference type="EMBL" id="RSK34001.1"/>
    </source>
</evidence>
<dbReference type="SUPFAM" id="SSF51261">
    <property type="entry name" value="Duplicated hybrid motif"/>
    <property type="match status" value="1"/>
</dbReference>
<organism evidence="2 3">
    <name type="scientific">Hymenobacter metallilatus</name>
    <dbReference type="NCBI Taxonomy" id="2493666"/>
    <lineage>
        <taxon>Bacteria</taxon>
        <taxon>Pseudomonadati</taxon>
        <taxon>Bacteroidota</taxon>
        <taxon>Cytophagia</taxon>
        <taxon>Cytophagales</taxon>
        <taxon>Hymenobacteraceae</taxon>
        <taxon>Hymenobacter</taxon>
    </lineage>
</organism>
<reference evidence="2 3" key="1">
    <citation type="submission" date="2018-12" db="EMBL/GenBank/DDBJ databases">
        <authorList>
            <person name="Feng G."/>
            <person name="Zhu H."/>
        </authorList>
    </citation>
    <scope>NUCLEOTIDE SEQUENCE [LARGE SCALE GENOMIC DNA]</scope>
    <source>
        <strain evidence="2 3">9PBR-2</strain>
    </source>
</reference>
<dbReference type="CDD" id="cd12797">
    <property type="entry name" value="M23_peptidase"/>
    <property type="match status" value="1"/>
</dbReference>
<sequence>MPASTPTPPAATSLAALLERHQHEFGPVLPVDLNAADVARLDFSATNPALQHADLRDTAAFEELVSRLLEAQDARIGVGGYLENRVIYRRSPGLFGDPSVPARSLHLGVDVWLRAGTPVLAPLAAVVHSVQDNNHFGDYGPTVILEHRLEDTPFYTLYGHLGRRETLLLRPGMRLDQGDTFAEVGPAPENGDWPPHLHFQLIADLLGYSGDFPGVGLVAEREKWAALCPDPNLVLQSRWLE</sequence>
<dbReference type="PANTHER" id="PTHR21666:SF270">
    <property type="entry name" value="MUREIN HYDROLASE ACTIVATOR ENVC"/>
    <property type="match status" value="1"/>
</dbReference>
<dbReference type="Pfam" id="PF01551">
    <property type="entry name" value="Peptidase_M23"/>
    <property type="match status" value="1"/>
</dbReference>
<name>A0A3R9PCR5_9BACT</name>
<protein>
    <submittedName>
        <fullName evidence="2">Peptidase M23</fullName>
    </submittedName>
</protein>
<comment type="caution">
    <text evidence="2">The sequence shown here is derived from an EMBL/GenBank/DDBJ whole genome shotgun (WGS) entry which is preliminary data.</text>
</comment>
<accession>A0A3R9PCR5</accession>
<dbReference type="AlphaFoldDB" id="A0A3R9PCR5"/>
<evidence type="ECO:0000313" key="3">
    <source>
        <dbReference type="Proteomes" id="UP000280066"/>
    </source>
</evidence>
<dbReference type="InterPro" id="IPR050570">
    <property type="entry name" value="Cell_wall_metabolism_enzyme"/>
</dbReference>
<dbReference type="InterPro" id="IPR011055">
    <property type="entry name" value="Dup_hybrid_motif"/>
</dbReference>
<dbReference type="OrthoDB" id="9801052at2"/>
<dbReference type="PANTHER" id="PTHR21666">
    <property type="entry name" value="PEPTIDASE-RELATED"/>
    <property type="match status" value="1"/>
</dbReference>
<dbReference type="EMBL" id="RWIS01000005">
    <property type="protein sequence ID" value="RSK34001.1"/>
    <property type="molecule type" value="Genomic_DNA"/>
</dbReference>
<dbReference type="RefSeq" id="WP_125429207.1">
    <property type="nucleotide sequence ID" value="NZ_RWIS01000005.1"/>
</dbReference>
<dbReference type="InterPro" id="IPR016047">
    <property type="entry name" value="M23ase_b-sheet_dom"/>
</dbReference>
<gene>
    <name evidence="2" type="ORF">EI290_09870</name>
</gene>